<evidence type="ECO:0000259" key="1">
    <source>
        <dbReference type="Pfam" id="PF01548"/>
    </source>
</evidence>
<dbReference type="InterPro" id="IPR002525">
    <property type="entry name" value="Transp_IS110-like_N"/>
</dbReference>
<dbReference type="InterPro" id="IPR047650">
    <property type="entry name" value="Transpos_IS110"/>
</dbReference>
<feature type="domain" description="Transposase IS116/IS110/IS902 C-terminal" evidence="2">
    <location>
        <begin position="199"/>
        <end position="282"/>
    </location>
</feature>
<dbReference type="AlphaFoldDB" id="A0A3B0UW72"/>
<dbReference type="Pfam" id="PF02371">
    <property type="entry name" value="Transposase_20"/>
    <property type="match status" value="1"/>
</dbReference>
<dbReference type="GO" id="GO:0004803">
    <property type="term" value="F:transposase activity"/>
    <property type="evidence" value="ECO:0007669"/>
    <property type="project" value="InterPro"/>
</dbReference>
<proteinExistence type="predicted"/>
<accession>A0A3B0UW72</accession>
<feature type="domain" description="Transposase IS110-like N-terminal" evidence="1">
    <location>
        <begin position="49"/>
        <end position="129"/>
    </location>
</feature>
<sequence length="323" mass="37762">MALKTFSMNPSAKELSEFMKKRYPKGNYYSVYEAGFSGFAAHRELESFGFKSIIVSASAIPTTAKEKIIKTDAIDSRKLARELSNETITGIYIPSLLQQELRSLCRLRFQQVKKQTRIKNQIKSYLDFYGHELPKNSEMKHWSRRFIEHLRTIEFNYDIGKEQLNIYIEELLVIRNRISQILRMIKKYFLQYKKYNIIELLRTVPGIGFVISTTFYSEIMDIKRFSNNEKLASYIGLVPSTMASGEKEKVLGLTFQFNRYLRSLLIEAAWIAIRKDPALTLAYNNYLVRLSAQEAIIRIAKKLLNRIYYVLKNEKEYVCSVVV</sequence>
<evidence type="ECO:0000259" key="2">
    <source>
        <dbReference type="Pfam" id="PF02371"/>
    </source>
</evidence>
<protein>
    <submittedName>
        <fullName evidence="3">Uncharacterized protein</fullName>
    </submittedName>
</protein>
<dbReference type="PANTHER" id="PTHR33055:SF13">
    <property type="entry name" value="TRANSPOSASE"/>
    <property type="match status" value="1"/>
</dbReference>
<reference evidence="3" key="1">
    <citation type="submission" date="2018-06" db="EMBL/GenBank/DDBJ databases">
        <authorList>
            <person name="Zhirakovskaya E."/>
        </authorList>
    </citation>
    <scope>NUCLEOTIDE SEQUENCE</scope>
</reference>
<gene>
    <name evidence="3" type="ORF">MNBD_BACTEROID06-626</name>
</gene>
<name>A0A3B0UW72_9ZZZZ</name>
<organism evidence="3">
    <name type="scientific">hydrothermal vent metagenome</name>
    <dbReference type="NCBI Taxonomy" id="652676"/>
    <lineage>
        <taxon>unclassified sequences</taxon>
        <taxon>metagenomes</taxon>
        <taxon>ecological metagenomes</taxon>
    </lineage>
</organism>
<dbReference type="GO" id="GO:0006313">
    <property type="term" value="P:DNA transposition"/>
    <property type="evidence" value="ECO:0007669"/>
    <property type="project" value="InterPro"/>
</dbReference>
<dbReference type="PANTHER" id="PTHR33055">
    <property type="entry name" value="TRANSPOSASE FOR INSERTION SEQUENCE ELEMENT IS1111A"/>
    <property type="match status" value="1"/>
</dbReference>
<dbReference type="InterPro" id="IPR003346">
    <property type="entry name" value="Transposase_20"/>
</dbReference>
<dbReference type="Pfam" id="PF01548">
    <property type="entry name" value="DEDD_Tnp_IS110"/>
    <property type="match status" value="1"/>
</dbReference>
<evidence type="ECO:0000313" key="3">
    <source>
        <dbReference type="EMBL" id="VAW29607.1"/>
    </source>
</evidence>
<dbReference type="NCBIfam" id="NF033542">
    <property type="entry name" value="transpos_IS110"/>
    <property type="match status" value="1"/>
</dbReference>
<dbReference type="EMBL" id="UOES01000600">
    <property type="protein sequence ID" value="VAW29607.1"/>
    <property type="molecule type" value="Genomic_DNA"/>
</dbReference>
<dbReference type="GO" id="GO:0003677">
    <property type="term" value="F:DNA binding"/>
    <property type="evidence" value="ECO:0007669"/>
    <property type="project" value="InterPro"/>
</dbReference>